<dbReference type="InterPro" id="IPR001370">
    <property type="entry name" value="BIR_rpt"/>
</dbReference>
<accession>A0ABD0TEW0</accession>
<evidence type="ECO:0000313" key="4">
    <source>
        <dbReference type="Proteomes" id="UP001549921"/>
    </source>
</evidence>
<evidence type="ECO:0000256" key="1">
    <source>
        <dbReference type="ARBA" id="ARBA00022723"/>
    </source>
</evidence>
<dbReference type="InterPro" id="IPR051190">
    <property type="entry name" value="Baculoviral_IAP"/>
</dbReference>
<dbReference type="Proteomes" id="UP001549921">
    <property type="component" value="Unassembled WGS sequence"/>
</dbReference>
<dbReference type="AlphaFoldDB" id="A0ABD0TEW0"/>
<dbReference type="Pfam" id="PF00653">
    <property type="entry name" value="BIR"/>
    <property type="match status" value="1"/>
</dbReference>
<name>A0ABD0TEW0_LOXSC</name>
<dbReference type="CDD" id="cd00022">
    <property type="entry name" value="BIR"/>
    <property type="match status" value="1"/>
</dbReference>
<evidence type="ECO:0000256" key="2">
    <source>
        <dbReference type="ARBA" id="ARBA00022833"/>
    </source>
</evidence>
<dbReference type="PANTHER" id="PTHR46771:SF5">
    <property type="entry name" value="DETERIN"/>
    <property type="match status" value="1"/>
</dbReference>
<reference evidence="3 4" key="1">
    <citation type="submission" date="2024-06" db="EMBL/GenBank/DDBJ databases">
        <title>A chromosome-level genome assembly of beet webworm, Loxostege sticticalis.</title>
        <authorList>
            <person name="Zhang Y."/>
        </authorList>
    </citation>
    <scope>NUCLEOTIDE SEQUENCE [LARGE SCALE GENOMIC DNA]</scope>
    <source>
        <strain evidence="3">AQ028</strain>
        <tissue evidence="3">Male pupae</tissue>
    </source>
</reference>
<proteinExistence type="predicted"/>
<dbReference type="PANTHER" id="PTHR46771">
    <property type="entry name" value="DETERIN"/>
    <property type="match status" value="1"/>
</dbReference>
<comment type="caution">
    <text evidence="3">The sequence shown here is derived from an EMBL/GenBank/DDBJ whole genome shotgun (WGS) entry which is preliminary data.</text>
</comment>
<dbReference type="EMBL" id="JBEDNZ010000006">
    <property type="protein sequence ID" value="KAL0841614.1"/>
    <property type="molecule type" value="Genomic_DNA"/>
</dbReference>
<dbReference type="SUPFAM" id="SSF57924">
    <property type="entry name" value="Inhibitor of apoptosis (IAP) repeat"/>
    <property type="match status" value="1"/>
</dbReference>
<organism evidence="3 4">
    <name type="scientific">Loxostege sticticalis</name>
    <name type="common">Beet webworm moth</name>
    <dbReference type="NCBI Taxonomy" id="481309"/>
    <lineage>
        <taxon>Eukaryota</taxon>
        <taxon>Metazoa</taxon>
        <taxon>Ecdysozoa</taxon>
        <taxon>Arthropoda</taxon>
        <taxon>Hexapoda</taxon>
        <taxon>Insecta</taxon>
        <taxon>Pterygota</taxon>
        <taxon>Neoptera</taxon>
        <taxon>Endopterygota</taxon>
        <taxon>Lepidoptera</taxon>
        <taxon>Glossata</taxon>
        <taxon>Ditrysia</taxon>
        <taxon>Pyraloidea</taxon>
        <taxon>Crambidae</taxon>
        <taxon>Pyraustinae</taxon>
        <taxon>Loxostege</taxon>
    </lineage>
</organism>
<protein>
    <recommendedName>
        <fullName evidence="5">Survivin</fullName>
    </recommendedName>
</protein>
<dbReference type="GO" id="GO:0046872">
    <property type="term" value="F:metal ion binding"/>
    <property type="evidence" value="ECO:0007669"/>
    <property type="project" value="UniProtKB-KW"/>
</dbReference>
<gene>
    <name evidence="3" type="ORF">ABMA28_015270</name>
</gene>
<evidence type="ECO:0008006" key="5">
    <source>
        <dbReference type="Google" id="ProtNLM"/>
    </source>
</evidence>
<dbReference type="Gene3D" id="1.10.1170.10">
    <property type="entry name" value="Inhibitor Of Apoptosis Protein (2mihbC-IAP-1), Chain A"/>
    <property type="match status" value="1"/>
</dbReference>
<evidence type="ECO:0000313" key="3">
    <source>
        <dbReference type="EMBL" id="KAL0841614.1"/>
    </source>
</evidence>
<keyword evidence="1" id="KW-0479">Metal-binding</keyword>
<keyword evidence="2" id="KW-0862">Zinc</keyword>
<dbReference type="SMART" id="SM00238">
    <property type="entry name" value="BIR"/>
    <property type="match status" value="1"/>
</dbReference>
<dbReference type="PROSITE" id="PS50143">
    <property type="entry name" value="BIR_REPEAT_2"/>
    <property type="match status" value="1"/>
</dbReference>
<sequence>MLEKSVTKMEIPNYFLVEERIKTFKNWPFSDKNKCNVRNMAEAGFYSVATCKDDADAAKCFLCGKELDGWEASDDPWAEHKSHAAKCAFVQIGKKEDDLLLSEMLSIAKQYKINEAKRIAEVAKEQIDEKAKLVKRRCLIRK</sequence>